<reference evidence="1" key="2">
    <citation type="journal article" date="2015" name="Fish Shellfish Immunol.">
        <title>Early steps in the European eel (Anguilla anguilla)-Vibrio vulnificus interaction in the gills: Role of the RtxA13 toxin.</title>
        <authorList>
            <person name="Callol A."/>
            <person name="Pajuelo D."/>
            <person name="Ebbesson L."/>
            <person name="Teles M."/>
            <person name="MacKenzie S."/>
            <person name="Amaro C."/>
        </authorList>
    </citation>
    <scope>NUCLEOTIDE SEQUENCE</scope>
</reference>
<dbReference type="AlphaFoldDB" id="A0A0E9PMP5"/>
<reference evidence="1" key="1">
    <citation type="submission" date="2014-11" db="EMBL/GenBank/DDBJ databases">
        <authorList>
            <person name="Amaro Gonzalez C."/>
        </authorList>
    </citation>
    <scope>NUCLEOTIDE SEQUENCE</scope>
</reference>
<sequence>MTRRSGAGNSASACNPWGSALCKESASVPFKRAAGRGFLHLRSD</sequence>
<evidence type="ECO:0000313" key="1">
    <source>
        <dbReference type="EMBL" id="JAH05577.1"/>
    </source>
</evidence>
<dbReference type="EMBL" id="GBXM01103000">
    <property type="protein sequence ID" value="JAH05577.1"/>
    <property type="molecule type" value="Transcribed_RNA"/>
</dbReference>
<protein>
    <submittedName>
        <fullName evidence="1">Uncharacterized protein</fullName>
    </submittedName>
</protein>
<proteinExistence type="predicted"/>
<accession>A0A0E9PMP5</accession>
<name>A0A0E9PMP5_ANGAN</name>
<organism evidence="1">
    <name type="scientific">Anguilla anguilla</name>
    <name type="common">European freshwater eel</name>
    <name type="synonym">Muraena anguilla</name>
    <dbReference type="NCBI Taxonomy" id="7936"/>
    <lineage>
        <taxon>Eukaryota</taxon>
        <taxon>Metazoa</taxon>
        <taxon>Chordata</taxon>
        <taxon>Craniata</taxon>
        <taxon>Vertebrata</taxon>
        <taxon>Euteleostomi</taxon>
        <taxon>Actinopterygii</taxon>
        <taxon>Neopterygii</taxon>
        <taxon>Teleostei</taxon>
        <taxon>Anguilliformes</taxon>
        <taxon>Anguillidae</taxon>
        <taxon>Anguilla</taxon>
    </lineage>
</organism>